<dbReference type="STRING" id="344882.ABB29_06115"/>
<organism evidence="1 2">
    <name type="scientific">Pseudoxanthomonas dokdonensis</name>
    <dbReference type="NCBI Taxonomy" id="344882"/>
    <lineage>
        <taxon>Bacteria</taxon>
        <taxon>Pseudomonadati</taxon>
        <taxon>Pseudomonadota</taxon>
        <taxon>Gammaproteobacteria</taxon>
        <taxon>Lysobacterales</taxon>
        <taxon>Lysobacteraceae</taxon>
        <taxon>Pseudoxanthomonas</taxon>
    </lineage>
</organism>
<dbReference type="PIRSF" id="PIRSF028451">
    <property type="entry name" value="UCP028451"/>
    <property type="match status" value="1"/>
</dbReference>
<name>A0A0R0CMI8_9GAMM</name>
<gene>
    <name evidence="1" type="ORF">ABB29_06115</name>
</gene>
<dbReference type="InterPro" id="IPR012808">
    <property type="entry name" value="CHP02453"/>
</dbReference>
<dbReference type="PANTHER" id="PTHR36452:SF1">
    <property type="entry name" value="DUF2461 DOMAIN-CONTAINING PROTEIN"/>
    <property type="match status" value="1"/>
</dbReference>
<comment type="caution">
    <text evidence="1">The sequence shown here is derived from an EMBL/GenBank/DDBJ whole genome shotgun (WGS) entry which is preliminary data.</text>
</comment>
<dbReference type="NCBIfam" id="TIGR02453">
    <property type="entry name" value="TIGR02453 family protein"/>
    <property type="match status" value="1"/>
</dbReference>
<evidence type="ECO:0000313" key="2">
    <source>
        <dbReference type="Proteomes" id="UP000052052"/>
    </source>
</evidence>
<evidence type="ECO:0000313" key="1">
    <source>
        <dbReference type="EMBL" id="KRG70630.1"/>
    </source>
</evidence>
<evidence type="ECO:0008006" key="3">
    <source>
        <dbReference type="Google" id="ProtNLM"/>
    </source>
</evidence>
<dbReference type="OrthoDB" id="9794241at2"/>
<dbReference type="Pfam" id="PF09365">
    <property type="entry name" value="DUF2461"/>
    <property type="match status" value="1"/>
</dbReference>
<dbReference type="PATRIC" id="fig|344882.3.peg.2559"/>
<dbReference type="AlphaFoldDB" id="A0A0R0CMI8"/>
<dbReference type="EMBL" id="LDJL01000005">
    <property type="protein sequence ID" value="KRG70630.1"/>
    <property type="molecule type" value="Genomic_DNA"/>
</dbReference>
<proteinExistence type="predicted"/>
<accession>A0A0R0CMI8</accession>
<reference evidence="1 2" key="1">
    <citation type="submission" date="2015-05" db="EMBL/GenBank/DDBJ databases">
        <title>Genome sequencing and analysis of members of genus Stenotrophomonas.</title>
        <authorList>
            <person name="Patil P.P."/>
            <person name="Midha S."/>
            <person name="Patil P.B."/>
        </authorList>
    </citation>
    <scope>NUCLEOTIDE SEQUENCE [LARGE SCALE GENOMIC DNA]</scope>
    <source>
        <strain evidence="1 2">DSM 21858</strain>
    </source>
</reference>
<dbReference type="Proteomes" id="UP000052052">
    <property type="component" value="Unassembled WGS sequence"/>
</dbReference>
<dbReference type="RefSeq" id="WP_057657724.1">
    <property type="nucleotide sequence ID" value="NZ_LDJL01000005.1"/>
</dbReference>
<dbReference type="InterPro" id="IPR015996">
    <property type="entry name" value="UCP028451"/>
</dbReference>
<keyword evidence="2" id="KW-1185">Reference proteome</keyword>
<sequence>MSQYFSDASFKFLKGLARHNDKSWFNQHKHQYEEHVRQPFLRLLADLQPDLAAVSLHFRSDPKTVGGSLFRIYRDARFSNDKSPYKSWQGARLYHERRKQVPAPSFYIHLQPGESFVGAGLWHPETPTQRKVRQFIFDNPGNWKTTTHAPALRRRFQFDTSEVLTRPPRGFPADFEFIDDLKHKNFIFWRALDDEAMTSTRLRQTLSRDLAVLGPFVDYLCAALDLEF</sequence>
<protein>
    <recommendedName>
        <fullName evidence="3">TIGR02453 family protein</fullName>
    </recommendedName>
</protein>
<dbReference type="PANTHER" id="PTHR36452">
    <property type="entry name" value="CHROMOSOME 12, WHOLE GENOME SHOTGUN SEQUENCE"/>
    <property type="match status" value="1"/>
</dbReference>